<keyword evidence="2" id="KW-1185">Reference proteome</keyword>
<evidence type="ECO:0000313" key="2">
    <source>
        <dbReference type="Proteomes" id="UP000308600"/>
    </source>
</evidence>
<protein>
    <submittedName>
        <fullName evidence="1">Uncharacterized protein</fullName>
    </submittedName>
</protein>
<organism evidence="1 2">
    <name type="scientific">Pluteus cervinus</name>
    <dbReference type="NCBI Taxonomy" id="181527"/>
    <lineage>
        <taxon>Eukaryota</taxon>
        <taxon>Fungi</taxon>
        <taxon>Dikarya</taxon>
        <taxon>Basidiomycota</taxon>
        <taxon>Agaricomycotina</taxon>
        <taxon>Agaricomycetes</taxon>
        <taxon>Agaricomycetidae</taxon>
        <taxon>Agaricales</taxon>
        <taxon>Pluteineae</taxon>
        <taxon>Pluteaceae</taxon>
        <taxon>Pluteus</taxon>
    </lineage>
</organism>
<reference evidence="1 2" key="1">
    <citation type="journal article" date="2019" name="Nat. Ecol. Evol.">
        <title>Megaphylogeny resolves global patterns of mushroom evolution.</title>
        <authorList>
            <person name="Varga T."/>
            <person name="Krizsan K."/>
            <person name="Foldi C."/>
            <person name="Dima B."/>
            <person name="Sanchez-Garcia M."/>
            <person name="Sanchez-Ramirez S."/>
            <person name="Szollosi G.J."/>
            <person name="Szarkandi J.G."/>
            <person name="Papp V."/>
            <person name="Albert L."/>
            <person name="Andreopoulos W."/>
            <person name="Angelini C."/>
            <person name="Antonin V."/>
            <person name="Barry K.W."/>
            <person name="Bougher N.L."/>
            <person name="Buchanan P."/>
            <person name="Buyck B."/>
            <person name="Bense V."/>
            <person name="Catcheside P."/>
            <person name="Chovatia M."/>
            <person name="Cooper J."/>
            <person name="Damon W."/>
            <person name="Desjardin D."/>
            <person name="Finy P."/>
            <person name="Geml J."/>
            <person name="Haridas S."/>
            <person name="Hughes K."/>
            <person name="Justo A."/>
            <person name="Karasinski D."/>
            <person name="Kautmanova I."/>
            <person name="Kiss B."/>
            <person name="Kocsube S."/>
            <person name="Kotiranta H."/>
            <person name="LaButti K.M."/>
            <person name="Lechner B.E."/>
            <person name="Liimatainen K."/>
            <person name="Lipzen A."/>
            <person name="Lukacs Z."/>
            <person name="Mihaltcheva S."/>
            <person name="Morgado L.N."/>
            <person name="Niskanen T."/>
            <person name="Noordeloos M.E."/>
            <person name="Ohm R.A."/>
            <person name="Ortiz-Santana B."/>
            <person name="Ovrebo C."/>
            <person name="Racz N."/>
            <person name="Riley R."/>
            <person name="Savchenko A."/>
            <person name="Shiryaev A."/>
            <person name="Soop K."/>
            <person name="Spirin V."/>
            <person name="Szebenyi C."/>
            <person name="Tomsovsky M."/>
            <person name="Tulloss R.E."/>
            <person name="Uehling J."/>
            <person name="Grigoriev I.V."/>
            <person name="Vagvolgyi C."/>
            <person name="Papp T."/>
            <person name="Martin F.M."/>
            <person name="Miettinen O."/>
            <person name="Hibbett D.S."/>
            <person name="Nagy L.G."/>
        </authorList>
    </citation>
    <scope>NUCLEOTIDE SEQUENCE [LARGE SCALE GENOMIC DNA]</scope>
    <source>
        <strain evidence="1 2">NL-1719</strain>
    </source>
</reference>
<gene>
    <name evidence="1" type="ORF">BDN72DRAFT_594810</name>
</gene>
<dbReference type="Proteomes" id="UP000308600">
    <property type="component" value="Unassembled WGS sequence"/>
</dbReference>
<dbReference type="EMBL" id="ML208327">
    <property type="protein sequence ID" value="TFK69627.1"/>
    <property type="molecule type" value="Genomic_DNA"/>
</dbReference>
<accession>A0ACD3AWA6</accession>
<proteinExistence type="predicted"/>
<name>A0ACD3AWA6_9AGAR</name>
<evidence type="ECO:0000313" key="1">
    <source>
        <dbReference type="EMBL" id="TFK69627.1"/>
    </source>
</evidence>
<sequence length="102" mass="12675">MRYIRFLWHFPCFVFIGLPYYFILNFFQTSRYTYAFRTPIADWHHDDQWYTEGSGGQRKPLGLRERLRRWEEMNWCRQHTISVAVLVSILVLVFAWILYRYL</sequence>